<dbReference type="Pfam" id="PF05729">
    <property type="entry name" value="NACHT"/>
    <property type="match status" value="1"/>
</dbReference>
<dbReference type="Gene3D" id="1.25.40.20">
    <property type="entry name" value="Ankyrin repeat-containing domain"/>
    <property type="match status" value="1"/>
</dbReference>
<dbReference type="SUPFAM" id="SSF48403">
    <property type="entry name" value="Ankyrin repeat"/>
    <property type="match status" value="1"/>
</dbReference>
<dbReference type="EMBL" id="OU895880">
    <property type="protein sequence ID" value="CAG9811253.1"/>
    <property type="molecule type" value="Genomic_DNA"/>
</dbReference>
<keyword evidence="3" id="KW-1185">Reference proteome</keyword>
<organism evidence="2 3">
    <name type="scientific">Chironomus riparius</name>
    <dbReference type="NCBI Taxonomy" id="315576"/>
    <lineage>
        <taxon>Eukaryota</taxon>
        <taxon>Metazoa</taxon>
        <taxon>Ecdysozoa</taxon>
        <taxon>Arthropoda</taxon>
        <taxon>Hexapoda</taxon>
        <taxon>Insecta</taxon>
        <taxon>Pterygota</taxon>
        <taxon>Neoptera</taxon>
        <taxon>Endopterygota</taxon>
        <taxon>Diptera</taxon>
        <taxon>Nematocera</taxon>
        <taxon>Chironomoidea</taxon>
        <taxon>Chironomidae</taxon>
        <taxon>Chironominae</taxon>
        <taxon>Chironomus</taxon>
    </lineage>
</organism>
<protein>
    <recommendedName>
        <fullName evidence="1">NACHT domain-containing protein</fullName>
    </recommendedName>
</protein>
<sequence length="1062" mass="122845">MSYFFSSFQTTKSQSFSNLKDAIAFLHRSEKKLFYNRTSSSYSKTLIIEEEELDENIDILFSNASFPHNSLWKPVVIAFKSLVGKKKCKIYWKNAENKYFVLEINSDKDENFADFCIYGVVNGLHRVKSDPKKKLTTVKLEDLSDRNKWNLLILAVKQNLPNVVQILLDYNFDINHEDYNCNNAMDSAWINYLNPKDDQNKYNSSKIMEFLLKANSKFPKTKLGFKAHKAPAKVRNALNLNKSLRDLMQAKSYDNLKKIIEENKPLHHFYDIKNKSILAHAYTTYNLEAIEALTLLELRFGGCEVIHDYYTKLADKDAVLIKDLNIKIGYRNPEGHINILLRKSRIGRNDGFSNDKWKSIHDAYQHLNSIPECSVILKIASMWKKLKIVFDFSHSSTSNIDPKTDEFTKGVVYDSGAVIIGAKYLMDEKYRLNVLGTLIHELYHCAMLVTFFNNYNPYPAGDSEAKAKYEIIFNRIKALCAKDKYFEVIIRNAFSKNNDKNEKSELIVRTLQILVQYSNDDRKIQSNKELLKDLFDYHEQKVLPACEEALLVLNKLNGKKIKFKELTASMKAKILHSMINFQGVETTFYDIFKHDPQKAKNVLNSLTIDDIRCFLFEDDQILEFFDSLEVDEIVERRLVDSSRGTLKCTLFPEVAADVEESKTFILADKAGAGKTAMMNKIAYDLKAANKSHFVAFIKLSDCYDILEQHQAKLSIIDIKALLIEIFKVKIDIEVAVLTYLYSASKIIFLFDGVDEIYPNLKDIFSKILKHLKENTKNQVWVSTRPHLVPQLKDQLQCKVYKLASLSKEEKDEFISTRIDKSAGSSHFTGLVKEIESSTERRVDNFYMIESIYQIFCSHKDILSINSSNFSEIFDKLIQLYANKVDQKLIPAKSIKGFNQEQVHQAVALENVSQKELAAMIQEMCIIKNWKAAQEKWLVDDIQRHGIITAECGEKSTEFILDFVHKIYAEYYVAQHILNFLYSPNYGIKKEEFEKVLNILRFIAGCKDEFKFIHKFLLSAAGSDDANDGIFETMKEVIFENMIDLQRDMNNNQYLNDFWAEIL</sequence>
<dbReference type="Gene3D" id="3.40.50.300">
    <property type="entry name" value="P-loop containing nucleotide triphosphate hydrolases"/>
    <property type="match status" value="1"/>
</dbReference>
<evidence type="ECO:0000313" key="2">
    <source>
        <dbReference type="EMBL" id="CAG9811253.1"/>
    </source>
</evidence>
<dbReference type="InterPro" id="IPR036770">
    <property type="entry name" value="Ankyrin_rpt-contain_sf"/>
</dbReference>
<dbReference type="InterPro" id="IPR027417">
    <property type="entry name" value="P-loop_NTPase"/>
</dbReference>
<proteinExistence type="predicted"/>
<evidence type="ECO:0000259" key="1">
    <source>
        <dbReference type="Pfam" id="PF05729"/>
    </source>
</evidence>
<name>A0A9N9S7X7_9DIPT</name>
<accession>A0A9N9S7X7</accession>
<dbReference type="OrthoDB" id="7739966at2759"/>
<gene>
    <name evidence="2" type="ORF">CHIRRI_LOCUS14062</name>
</gene>
<dbReference type="InterPro" id="IPR007111">
    <property type="entry name" value="NACHT_NTPase"/>
</dbReference>
<feature type="domain" description="NACHT" evidence="1">
    <location>
        <begin position="664"/>
        <end position="816"/>
    </location>
</feature>
<reference evidence="2" key="2">
    <citation type="submission" date="2022-10" db="EMBL/GenBank/DDBJ databases">
        <authorList>
            <consortium name="ENA_rothamsted_submissions"/>
            <consortium name="culmorum"/>
            <person name="King R."/>
        </authorList>
    </citation>
    <scope>NUCLEOTIDE SEQUENCE</scope>
</reference>
<dbReference type="SUPFAM" id="SSF52540">
    <property type="entry name" value="P-loop containing nucleoside triphosphate hydrolases"/>
    <property type="match status" value="1"/>
</dbReference>
<dbReference type="Proteomes" id="UP001153620">
    <property type="component" value="Chromosome 4"/>
</dbReference>
<reference evidence="2" key="1">
    <citation type="submission" date="2022-01" db="EMBL/GenBank/DDBJ databases">
        <authorList>
            <person name="King R."/>
        </authorList>
    </citation>
    <scope>NUCLEOTIDE SEQUENCE</scope>
</reference>
<evidence type="ECO:0000313" key="3">
    <source>
        <dbReference type="Proteomes" id="UP001153620"/>
    </source>
</evidence>
<dbReference type="AlphaFoldDB" id="A0A9N9S7X7"/>